<dbReference type="EMBL" id="CP012673">
    <property type="protein sequence ID" value="AUX47367.1"/>
    <property type="molecule type" value="Genomic_DNA"/>
</dbReference>
<evidence type="ECO:0000313" key="7">
    <source>
        <dbReference type="EMBL" id="AUX47367.1"/>
    </source>
</evidence>
<keyword evidence="2" id="KW-0964">Secreted</keyword>
<dbReference type="Pfam" id="PF17210">
    <property type="entry name" value="SdrD_B"/>
    <property type="match status" value="1"/>
</dbReference>
<dbReference type="SUPFAM" id="SSF117074">
    <property type="entry name" value="Hypothetical protein PA1324"/>
    <property type="match status" value="1"/>
</dbReference>
<evidence type="ECO:0000259" key="5">
    <source>
        <dbReference type="Pfam" id="PF17210"/>
    </source>
</evidence>
<protein>
    <submittedName>
        <fullName evidence="7">Uncharacterized protein</fullName>
    </submittedName>
</protein>
<dbReference type="Proteomes" id="UP000238348">
    <property type="component" value="Chromosome"/>
</dbReference>
<dbReference type="Pfam" id="PF24517">
    <property type="entry name" value="CBM96"/>
    <property type="match status" value="1"/>
</dbReference>
<evidence type="ECO:0000256" key="4">
    <source>
        <dbReference type="SAM" id="SignalP"/>
    </source>
</evidence>
<feature type="signal peptide" evidence="4">
    <location>
        <begin position="1"/>
        <end position="40"/>
    </location>
</feature>
<dbReference type="InterPro" id="IPR055372">
    <property type="entry name" value="CBM96"/>
</dbReference>
<evidence type="ECO:0000256" key="1">
    <source>
        <dbReference type="ARBA" id="ARBA00004613"/>
    </source>
</evidence>
<proteinExistence type="predicted"/>
<sequence length="541" mass="56057">MTLQRWFATPMNQKEQSMKQAVIISSAALAALFATSTSVASTPGSPTPTCDVIQRGVLGDVRDAEIWSLNASYHVPDAYEVNTGYSSAYGEKRALFGFDLGSIPGGSFISSARFYVSTYSSTTQAVRVHRVLAPWSEADVTWDNLGGVDPAAVASFESGGSAWREIVLTGLVQDWVSGVVPNHGILLEQDLGGKTSYKSSDHPDPDNHPFIEVCYLAPRGSIGGAVWLDGDADGLYEPELGVDGAVVDLFLDGTLIDSAVTGSSPSTGQPGFYHFDGLLPGTYTVAIAPENFVAGGPLAGHEPTVDHDGGADGVAVVSLAPGQDLHDAGFGYQPSCGNGVCGGDESCSTCAADCGVCPPVCGDGACGAGESCSSCAADCGACPPVCGDGVCAEGVEGCSSCASDCGVCECTSPGTASPAEWAADSSGLRVLFLTIGGRLYLNLQLLGILLRPDQGDMSYLLAKQLIAAKLNIGLGNQSICIESTIAAAEAWLRIYPAGSNVTEGYRPSAWESGRPLLERLEAYNYGELCAPHRDDVHCDDD</sequence>
<dbReference type="InterPro" id="IPR013783">
    <property type="entry name" value="Ig-like_fold"/>
</dbReference>
<dbReference type="AlphaFoldDB" id="A0A2L0F769"/>
<evidence type="ECO:0000256" key="2">
    <source>
        <dbReference type="ARBA" id="ARBA00022525"/>
    </source>
</evidence>
<keyword evidence="3 4" id="KW-0732">Signal</keyword>
<reference evidence="7 8" key="1">
    <citation type="submission" date="2015-09" db="EMBL/GenBank/DDBJ databases">
        <title>Sorangium comparison.</title>
        <authorList>
            <person name="Zaburannyi N."/>
            <person name="Bunk B."/>
            <person name="Overmann J."/>
            <person name="Mueller R."/>
        </authorList>
    </citation>
    <scope>NUCLEOTIDE SEQUENCE [LARGE SCALE GENOMIC DNA]</scope>
    <source>
        <strain evidence="7 8">So ce26</strain>
    </source>
</reference>
<gene>
    <name evidence="7" type="ORF">SOCE26_088860</name>
</gene>
<accession>A0A2L0F769</accession>
<feature type="domain" description="SD-repeat containing protein B" evidence="5">
    <location>
        <begin position="221"/>
        <end position="324"/>
    </location>
</feature>
<organism evidence="7 8">
    <name type="scientific">Sorangium cellulosum</name>
    <name type="common">Polyangium cellulosum</name>
    <dbReference type="NCBI Taxonomy" id="56"/>
    <lineage>
        <taxon>Bacteria</taxon>
        <taxon>Pseudomonadati</taxon>
        <taxon>Myxococcota</taxon>
        <taxon>Polyangia</taxon>
        <taxon>Polyangiales</taxon>
        <taxon>Polyangiaceae</taxon>
        <taxon>Sorangium</taxon>
    </lineage>
</organism>
<evidence type="ECO:0000313" key="8">
    <source>
        <dbReference type="Proteomes" id="UP000238348"/>
    </source>
</evidence>
<dbReference type="Gene3D" id="2.60.40.10">
    <property type="entry name" value="Immunoglobulins"/>
    <property type="match status" value="1"/>
</dbReference>
<feature type="domain" description="Carbohydrate-binding module family 96" evidence="6">
    <location>
        <begin position="90"/>
        <end position="203"/>
    </location>
</feature>
<comment type="subcellular location">
    <subcellularLocation>
        <location evidence="1">Secreted</location>
    </subcellularLocation>
</comment>
<dbReference type="NCBIfam" id="NF033679">
    <property type="entry name" value="DNRLRE_dom"/>
    <property type="match status" value="1"/>
</dbReference>
<evidence type="ECO:0000256" key="3">
    <source>
        <dbReference type="ARBA" id="ARBA00022729"/>
    </source>
</evidence>
<evidence type="ECO:0000259" key="6">
    <source>
        <dbReference type="Pfam" id="PF24517"/>
    </source>
</evidence>
<name>A0A2L0F769_SORCE</name>
<feature type="chain" id="PRO_5014947218" evidence="4">
    <location>
        <begin position="41"/>
        <end position="541"/>
    </location>
</feature>
<dbReference type="InterPro" id="IPR033764">
    <property type="entry name" value="Sdr_B"/>
</dbReference>
<dbReference type="GO" id="GO:0005576">
    <property type="term" value="C:extracellular region"/>
    <property type="evidence" value="ECO:0007669"/>
    <property type="project" value="UniProtKB-SubCell"/>
</dbReference>